<dbReference type="RefSeq" id="WP_103238937.1">
    <property type="nucleotide sequence ID" value="NZ_CANRXC010000014.1"/>
</dbReference>
<gene>
    <name evidence="3" type="ORF">AMURIS_01571</name>
</gene>
<dbReference type="OrthoDB" id="9789991at2"/>
<dbReference type="EMBL" id="OFSM01000007">
    <property type="protein sequence ID" value="SOY28857.1"/>
    <property type="molecule type" value="Genomic_DNA"/>
</dbReference>
<dbReference type="InterPro" id="IPR024232">
    <property type="entry name" value="SpoIIIAH"/>
</dbReference>
<dbReference type="Proteomes" id="UP000236311">
    <property type="component" value="Unassembled WGS sequence"/>
</dbReference>
<organism evidence="3 4">
    <name type="scientific">Acetatifactor muris</name>
    <dbReference type="NCBI Taxonomy" id="879566"/>
    <lineage>
        <taxon>Bacteria</taxon>
        <taxon>Bacillati</taxon>
        <taxon>Bacillota</taxon>
        <taxon>Clostridia</taxon>
        <taxon>Lachnospirales</taxon>
        <taxon>Lachnospiraceae</taxon>
        <taxon>Acetatifactor</taxon>
    </lineage>
</organism>
<protein>
    <submittedName>
        <fullName evidence="3">SpoIIIAH-like protein</fullName>
    </submittedName>
</protein>
<dbReference type="Pfam" id="PF12685">
    <property type="entry name" value="SpoIIIAH"/>
    <property type="match status" value="1"/>
</dbReference>
<evidence type="ECO:0000256" key="1">
    <source>
        <dbReference type="SAM" id="MobiDB-lite"/>
    </source>
</evidence>
<feature type="transmembrane region" description="Helical" evidence="2">
    <location>
        <begin position="12"/>
        <end position="29"/>
    </location>
</feature>
<evidence type="ECO:0000256" key="2">
    <source>
        <dbReference type="SAM" id="Phobius"/>
    </source>
</evidence>
<keyword evidence="4" id="KW-1185">Reference proteome</keyword>
<evidence type="ECO:0000313" key="4">
    <source>
        <dbReference type="Proteomes" id="UP000236311"/>
    </source>
</evidence>
<keyword evidence="2" id="KW-1133">Transmembrane helix</keyword>
<keyword evidence="2" id="KW-0472">Membrane</keyword>
<feature type="compositionally biased region" description="Polar residues" evidence="1">
    <location>
        <begin position="40"/>
        <end position="57"/>
    </location>
</feature>
<dbReference type="Gene3D" id="1.10.287.4300">
    <property type="entry name" value="Stage III sporulation protein AH-like"/>
    <property type="match status" value="1"/>
</dbReference>
<accession>A0A2K4ZEG3</accession>
<reference evidence="3 4" key="1">
    <citation type="submission" date="2018-01" db="EMBL/GenBank/DDBJ databases">
        <authorList>
            <person name="Gaut B.S."/>
            <person name="Morton B.R."/>
            <person name="Clegg M.T."/>
            <person name="Duvall M.R."/>
        </authorList>
    </citation>
    <scope>NUCLEOTIDE SEQUENCE [LARGE SCALE GENOMIC DNA]</scope>
    <source>
        <strain evidence="3">GP69</strain>
    </source>
</reference>
<keyword evidence="2" id="KW-0812">Transmembrane</keyword>
<evidence type="ECO:0000313" key="3">
    <source>
        <dbReference type="EMBL" id="SOY28857.1"/>
    </source>
</evidence>
<name>A0A2K4ZEG3_9FIRM</name>
<proteinExistence type="predicted"/>
<sequence>MKNLIKKNQLMITALAIMIAIAGYLQFAGNGLEDEYLATEDNNPDTGSASPVDSDGIISQNETLDGLLDLSEEDLLAGYTDIESLDTDTNIIADDYLDSEMEVADVSGTAEGEVADVSGTAEGEVAGVTPEEGEVPGEAVFTSTPGVSMLSDAKLLKEQTRAKNKETLLEIINSAGLSDDQKQAAVDSMVEMTDIAEKEAAAEILLEAKGFQDVVVSINGDAVDVVVNVAALDDVMRAQIEDIVKRKTEVSPENIIISTVANQK</sequence>
<dbReference type="AlphaFoldDB" id="A0A2K4ZEG3"/>
<dbReference type="InterPro" id="IPR038503">
    <property type="entry name" value="SpoIIIAH_sf"/>
</dbReference>
<feature type="region of interest" description="Disordered" evidence="1">
    <location>
        <begin position="38"/>
        <end position="57"/>
    </location>
</feature>